<sequence length="150" mass="17539">MRFRITTGLSAEEIRDALSEHIEPKVFFRNYLKNKPKLFEGDINTRNFRLRRVETHRSIIKVDLQGDIIKREGYNIVDISASYPWTDIIIYSCILLYALYSSYNDLTSLFIILSIGFIIFIFGRGKYIMDAETGRDEIFKIIKGNSIENI</sequence>
<dbReference type="AlphaFoldDB" id="A0A077EJC2"/>
<proteinExistence type="predicted"/>
<evidence type="ECO:0000313" key="3">
    <source>
        <dbReference type="Proteomes" id="UP000028933"/>
    </source>
</evidence>
<dbReference type="Proteomes" id="UP000028933">
    <property type="component" value="Chromosome"/>
</dbReference>
<feature type="transmembrane region" description="Helical" evidence="1">
    <location>
        <begin position="81"/>
        <end position="100"/>
    </location>
</feature>
<evidence type="ECO:0000313" key="2">
    <source>
        <dbReference type="EMBL" id="AIL47716.1"/>
    </source>
</evidence>
<organism evidence="2 3">
    <name type="scientific">Elizabethkingia anophelis NUHP1</name>
    <dbReference type="NCBI Taxonomy" id="1338011"/>
    <lineage>
        <taxon>Bacteria</taxon>
        <taxon>Pseudomonadati</taxon>
        <taxon>Bacteroidota</taxon>
        <taxon>Flavobacteriia</taxon>
        <taxon>Flavobacteriales</taxon>
        <taxon>Weeksellaceae</taxon>
        <taxon>Elizabethkingia</taxon>
    </lineage>
</organism>
<protein>
    <submittedName>
        <fullName evidence="2">Uncharacterized protein</fullName>
    </submittedName>
</protein>
<keyword evidence="1" id="KW-1133">Transmembrane helix</keyword>
<feature type="transmembrane region" description="Helical" evidence="1">
    <location>
        <begin position="106"/>
        <end position="123"/>
    </location>
</feature>
<dbReference type="KEGG" id="eao:BD94_3941"/>
<name>A0A077EJC2_9FLAO</name>
<dbReference type="STRING" id="1338011.BD94_3941"/>
<dbReference type="RefSeq" id="WP_021347466.1">
    <property type="nucleotide sequence ID" value="NZ_CP007547.1"/>
</dbReference>
<reference evidence="2 3" key="1">
    <citation type="journal article" date="2013" name="Lancet">
        <title>First case of E anophelis outbreak in an intensive-care unit.</title>
        <authorList>
            <person name="Teo J."/>
            <person name="Tan S.Y."/>
            <person name="Tay M."/>
            <person name="Ding Y."/>
            <person name="Kjelleberg S."/>
            <person name="Givskov M."/>
            <person name="Lin R.T."/>
            <person name="Yang L."/>
        </authorList>
    </citation>
    <scope>NUCLEOTIDE SEQUENCE [LARGE SCALE GENOMIC DNA]</scope>
    <source>
        <strain evidence="2 3">NUHP1</strain>
    </source>
</reference>
<evidence type="ECO:0000256" key="1">
    <source>
        <dbReference type="SAM" id="Phobius"/>
    </source>
</evidence>
<keyword evidence="1" id="KW-0812">Transmembrane</keyword>
<accession>A0A077EJC2</accession>
<gene>
    <name evidence="2" type="ORF">BD94_3941</name>
</gene>
<dbReference type="EMBL" id="CP007547">
    <property type="protein sequence ID" value="AIL47716.1"/>
    <property type="molecule type" value="Genomic_DNA"/>
</dbReference>
<keyword evidence="1" id="KW-0472">Membrane</keyword>
<dbReference type="HOGENOM" id="CLU_1737671_0_0_10"/>